<keyword evidence="1" id="KW-0472">Membrane</keyword>
<evidence type="ECO:0000256" key="1">
    <source>
        <dbReference type="SAM" id="Phobius"/>
    </source>
</evidence>
<feature type="transmembrane region" description="Helical" evidence="1">
    <location>
        <begin position="163"/>
        <end position="189"/>
    </location>
</feature>
<reference evidence="2 3" key="1">
    <citation type="submission" date="2018-10" db="EMBL/GenBank/DDBJ databases">
        <title>Co-occurring genomic capacity for anaerobic methane metabolism and dissimilatory sulfite reduction discovered in the Korarchaeota.</title>
        <authorList>
            <person name="Mckay L.J."/>
            <person name="Dlakic M."/>
            <person name="Fields M.W."/>
            <person name="Delmont T.O."/>
            <person name="Eren A.M."/>
            <person name="Jay Z.J."/>
            <person name="Klingelsmith K.B."/>
            <person name="Rusch D.B."/>
            <person name="Inskeep W.P."/>
        </authorList>
    </citation>
    <scope>NUCLEOTIDE SEQUENCE [LARGE SCALE GENOMIC DNA]</scope>
    <source>
        <strain evidence="2 3">MDKW</strain>
    </source>
</reference>
<sequence length="262" mass="28725">MRGLSGVDLRRVHEHVAFMANRKLLSYSIAIIIANIISALFLIFFFYAGPASSIWSSIPLGFSIFIYKILISIQASRVGRELNTGEVQIYLAHTLTRTEYLLSALLVVGITPALVLVATYLTFLAIAAPLSYDVGSQLPYLFAELMMHATIVMALAIGGHENAASIVGVMLALFIGAIMGIPLFLLILFGSNKPAFYVAYAATLLVAMATPLTYRFTYSTIISSPLHSPATLPDPLLVLLLSTAAFIILWMVFFIRFKRRDL</sequence>
<evidence type="ECO:0000313" key="3">
    <source>
        <dbReference type="Proteomes" id="UP000277582"/>
    </source>
</evidence>
<gene>
    <name evidence="2" type="ORF">D6D85_11215</name>
</gene>
<proteinExistence type="predicted"/>
<feature type="transmembrane region" description="Helical" evidence="1">
    <location>
        <begin position="54"/>
        <end position="73"/>
    </location>
</feature>
<organism evidence="2 3">
    <name type="scientific">Candidatus Methanodesulfokora washburnensis</name>
    <dbReference type="NCBI Taxonomy" id="2478471"/>
    <lineage>
        <taxon>Archaea</taxon>
        <taxon>Thermoproteota</taxon>
        <taxon>Candidatus Korarchaeia</taxon>
        <taxon>Candidatus Korarchaeia incertae sedis</taxon>
        <taxon>Candidatus Methanodesulfokora</taxon>
    </lineage>
</organism>
<feature type="transmembrane region" description="Helical" evidence="1">
    <location>
        <begin position="236"/>
        <end position="257"/>
    </location>
</feature>
<name>A0A429GH27_9CREN</name>
<keyword evidence="1" id="KW-1133">Transmembrane helix</keyword>
<protein>
    <submittedName>
        <fullName evidence="2">Uncharacterized protein</fullName>
    </submittedName>
</protein>
<dbReference type="RefSeq" id="WP_125672049.1">
    <property type="nucleotide sequence ID" value="NZ_RCOS01000127.1"/>
</dbReference>
<dbReference type="OrthoDB" id="386794at2157"/>
<dbReference type="AlphaFoldDB" id="A0A429GH27"/>
<feature type="transmembrane region" description="Helical" evidence="1">
    <location>
        <begin position="24"/>
        <end position="47"/>
    </location>
</feature>
<accession>A0A429GH27</accession>
<keyword evidence="3" id="KW-1185">Reference proteome</keyword>
<comment type="caution">
    <text evidence="2">The sequence shown here is derived from an EMBL/GenBank/DDBJ whole genome shotgun (WGS) entry which is preliminary data.</text>
</comment>
<feature type="transmembrane region" description="Helical" evidence="1">
    <location>
        <begin position="100"/>
        <end position="126"/>
    </location>
</feature>
<keyword evidence="1" id="KW-0812">Transmembrane</keyword>
<evidence type="ECO:0000313" key="2">
    <source>
        <dbReference type="EMBL" id="RSN73183.1"/>
    </source>
</evidence>
<dbReference type="EMBL" id="RCOS01000127">
    <property type="protein sequence ID" value="RSN73183.1"/>
    <property type="molecule type" value="Genomic_DNA"/>
</dbReference>
<dbReference type="Proteomes" id="UP000277582">
    <property type="component" value="Unassembled WGS sequence"/>
</dbReference>
<feature type="transmembrane region" description="Helical" evidence="1">
    <location>
        <begin position="196"/>
        <end position="216"/>
    </location>
</feature>